<dbReference type="InterPro" id="IPR036390">
    <property type="entry name" value="WH_DNA-bd_sf"/>
</dbReference>
<dbReference type="PANTHER" id="PTHR43132:SF8">
    <property type="entry name" value="HTH-TYPE TRANSCRIPTIONAL REGULATOR KMTR"/>
    <property type="match status" value="1"/>
</dbReference>
<dbReference type="PANTHER" id="PTHR43132">
    <property type="entry name" value="ARSENICAL RESISTANCE OPERON REPRESSOR ARSR-RELATED"/>
    <property type="match status" value="1"/>
</dbReference>
<evidence type="ECO:0000313" key="5">
    <source>
        <dbReference type="EMBL" id="MBA8951859.1"/>
    </source>
</evidence>
<dbReference type="InterPro" id="IPR001845">
    <property type="entry name" value="HTH_ArsR_DNA-bd_dom"/>
</dbReference>
<dbReference type="InterPro" id="IPR051011">
    <property type="entry name" value="Metal_resp_trans_reg"/>
</dbReference>
<keyword evidence="3" id="KW-0804">Transcription</keyword>
<dbReference type="Gene3D" id="1.10.10.10">
    <property type="entry name" value="Winged helix-like DNA-binding domain superfamily/Winged helix DNA-binding domain"/>
    <property type="match status" value="1"/>
</dbReference>
<dbReference type="InterPro" id="IPR011991">
    <property type="entry name" value="ArsR-like_HTH"/>
</dbReference>
<dbReference type="Pfam" id="PF12840">
    <property type="entry name" value="HTH_20"/>
    <property type="match status" value="1"/>
</dbReference>
<protein>
    <submittedName>
        <fullName evidence="5">DNA-binding transcriptional ArsR family regulator</fullName>
    </submittedName>
</protein>
<dbReference type="AlphaFoldDB" id="A0A7W3LPE9"/>
<dbReference type="SUPFAM" id="SSF46785">
    <property type="entry name" value="Winged helix' DNA-binding domain"/>
    <property type="match status" value="1"/>
</dbReference>
<evidence type="ECO:0000256" key="3">
    <source>
        <dbReference type="ARBA" id="ARBA00023163"/>
    </source>
</evidence>
<dbReference type="GO" id="GO:0003700">
    <property type="term" value="F:DNA-binding transcription factor activity"/>
    <property type="evidence" value="ECO:0007669"/>
    <property type="project" value="InterPro"/>
</dbReference>
<dbReference type="RefSeq" id="WP_182844174.1">
    <property type="nucleotide sequence ID" value="NZ_BAAALP010000049.1"/>
</dbReference>
<dbReference type="CDD" id="cd00090">
    <property type="entry name" value="HTH_ARSR"/>
    <property type="match status" value="1"/>
</dbReference>
<evidence type="ECO:0000256" key="1">
    <source>
        <dbReference type="ARBA" id="ARBA00023015"/>
    </source>
</evidence>
<keyword evidence="6" id="KW-1185">Reference proteome</keyword>
<keyword evidence="1" id="KW-0805">Transcription regulation</keyword>
<dbReference type="GO" id="GO:0003677">
    <property type="term" value="F:DNA binding"/>
    <property type="evidence" value="ECO:0007669"/>
    <property type="project" value="UniProtKB-KW"/>
</dbReference>
<evidence type="ECO:0000313" key="6">
    <source>
        <dbReference type="Proteomes" id="UP000572680"/>
    </source>
</evidence>
<comment type="caution">
    <text evidence="5">The sequence shown here is derived from an EMBL/GenBank/DDBJ whole genome shotgun (WGS) entry which is preliminary data.</text>
</comment>
<evidence type="ECO:0000259" key="4">
    <source>
        <dbReference type="SMART" id="SM00418"/>
    </source>
</evidence>
<feature type="domain" description="HTH arsR-type" evidence="4">
    <location>
        <begin position="249"/>
        <end position="324"/>
    </location>
</feature>
<sequence>MLSIHFTADDLARIRVSGARPAWETVLSARSLRDRARHPVLGSWRARTLEVMPAASRMLLALCPPAGRFAEFLISERGAREWEGDLDAILGTPPDRIRNDLVGLAWRGRPPEWAAALAAGEGKALHALGRALRDYHRIGIAPYWEEIQARVEVDRAFRLRVLADGGVEQLLATLDTAVRWDSGTLELPQAGERRVRLDGRGVVLAPSVFCGRQAVIRERSDRPPVLFFPVVMGFGRPLAVTGGDDRRPDALSALLGRTRAAALQEAADGTTTTELARRLEVGLSTASEHVKVLREAGLIATGRMGREAVHTVTPLGAALSRTGCCARPSVPDPGR</sequence>
<dbReference type="InterPro" id="IPR036388">
    <property type="entry name" value="WH-like_DNA-bd_sf"/>
</dbReference>
<dbReference type="Proteomes" id="UP000572680">
    <property type="component" value="Unassembled WGS sequence"/>
</dbReference>
<proteinExistence type="predicted"/>
<evidence type="ECO:0000256" key="2">
    <source>
        <dbReference type="ARBA" id="ARBA00023125"/>
    </source>
</evidence>
<dbReference type="SMART" id="SM00418">
    <property type="entry name" value="HTH_ARSR"/>
    <property type="match status" value="1"/>
</dbReference>
<reference evidence="5 6" key="1">
    <citation type="submission" date="2020-08" db="EMBL/GenBank/DDBJ databases">
        <title>Genomic Encyclopedia of Type Strains, Phase IV (KMG-IV): sequencing the most valuable type-strain genomes for metagenomic binning, comparative biology and taxonomic classification.</title>
        <authorList>
            <person name="Goeker M."/>
        </authorList>
    </citation>
    <scope>NUCLEOTIDE SEQUENCE [LARGE SCALE GENOMIC DNA]</scope>
    <source>
        <strain evidence="5 6">DSM 44197</strain>
    </source>
</reference>
<accession>A0A7W3LPE9</accession>
<keyword evidence="2 5" id="KW-0238">DNA-binding</keyword>
<organism evidence="5 6">
    <name type="scientific">Actinomadura namibiensis</name>
    <dbReference type="NCBI Taxonomy" id="182080"/>
    <lineage>
        <taxon>Bacteria</taxon>
        <taxon>Bacillati</taxon>
        <taxon>Actinomycetota</taxon>
        <taxon>Actinomycetes</taxon>
        <taxon>Streptosporangiales</taxon>
        <taxon>Thermomonosporaceae</taxon>
        <taxon>Actinomadura</taxon>
    </lineage>
</organism>
<dbReference type="EMBL" id="JACJIA010000004">
    <property type="protein sequence ID" value="MBA8951859.1"/>
    <property type="molecule type" value="Genomic_DNA"/>
</dbReference>
<name>A0A7W3LPE9_ACTNM</name>
<gene>
    <name evidence="5" type="ORF">HNR61_003499</name>
</gene>